<proteinExistence type="predicted"/>
<keyword evidence="3" id="KW-0804">Transcription</keyword>
<dbReference type="SUPFAM" id="SSF46785">
    <property type="entry name" value="Winged helix' DNA-binding domain"/>
    <property type="match status" value="1"/>
</dbReference>
<accession>A0A1M7MKI3</accession>
<dbReference type="RefSeq" id="WP_073014570.1">
    <property type="nucleotide sequence ID" value="NZ_FRBW01000004.1"/>
</dbReference>
<dbReference type="Gene3D" id="1.10.10.10">
    <property type="entry name" value="Winged helix-like DNA-binding domain superfamily/Winged helix DNA-binding domain"/>
    <property type="match status" value="1"/>
</dbReference>
<evidence type="ECO:0000256" key="1">
    <source>
        <dbReference type="ARBA" id="ARBA00023015"/>
    </source>
</evidence>
<keyword evidence="2 5" id="KW-0238">DNA-binding</keyword>
<keyword evidence="6" id="KW-1185">Reference proteome</keyword>
<dbReference type="GO" id="GO:0003700">
    <property type="term" value="F:DNA-binding transcription factor activity"/>
    <property type="evidence" value="ECO:0007669"/>
    <property type="project" value="InterPro"/>
</dbReference>
<dbReference type="PANTHER" id="PTHR42756">
    <property type="entry name" value="TRANSCRIPTIONAL REGULATOR, MARR"/>
    <property type="match status" value="1"/>
</dbReference>
<dbReference type="InterPro" id="IPR036388">
    <property type="entry name" value="WH-like_DNA-bd_sf"/>
</dbReference>
<dbReference type="Pfam" id="PF01047">
    <property type="entry name" value="MarR"/>
    <property type="match status" value="1"/>
</dbReference>
<dbReference type="GO" id="GO:0003677">
    <property type="term" value="F:DNA binding"/>
    <property type="evidence" value="ECO:0007669"/>
    <property type="project" value="UniProtKB-KW"/>
</dbReference>
<dbReference type="SMART" id="SM00347">
    <property type="entry name" value="HTH_MARR"/>
    <property type="match status" value="1"/>
</dbReference>
<evidence type="ECO:0000259" key="4">
    <source>
        <dbReference type="PROSITE" id="PS50995"/>
    </source>
</evidence>
<feature type="domain" description="HTH marR-type" evidence="4">
    <location>
        <begin position="22"/>
        <end position="157"/>
    </location>
</feature>
<dbReference type="STRING" id="735517.SAMN05444272_3444"/>
<evidence type="ECO:0000313" key="6">
    <source>
        <dbReference type="Proteomes" id="UP000186002"/>
    </source>
</evidence>
<sequence>MDHVDKIIEQWRLERPDLDTRPMALIGRLGRIRAHLSREMEKTFAAHGLNAANFDMLATLRRSGAPYRLSPGALMNTTMVSSGTMTNRIDQLEKAGLVERRKNPEDGRSVDIQLTPKGFALIDGALADHCNTQKKLVEGLSDEDFSALDAIMVRLLARFEGTGQD</sequence>
<dbReference type="EMBL" id="FRBW01000004">
    <property type="protein sequence ID" value="SHM91372.1"/>
    <property type="molecule type" value="Genomic_DNA"/>
</dbReference>
<dbReference type="PANTHER" id="PTHR42756:SF1">
    <property type="entry name" value="TRANSCRIPTIONAL REPRESSOR OF EMRAB OPERON"/>
    <property type="match status" value="1"/>
</dbReference>
<dbReference type="PROSITE" id="PS50995">
    <property type="entry name" value="HTH_MARR_2"/>
    <property type="match status" value="1"/>
</dbReference>
<dbReference type="Proteomes" id="UP000186002">
    <property type="component" value="Unassembled WGS sequence"/>
</dbReference>
<keyword evidence="1" id="KW-0805">Transcription regulation</keyword>
<organism evidence="5 6">
    <name type="scientific">Roseibium suaedae</name>
    <dbReference type="NCBI Taxonomy" id="735517"/>
    <lineage>
        <taxon>Bacteria</taxon>
        <taxon>Pseudomonadati</taxon>
        <taxon>Pseudomonadota</taxon>
        <taxon>Alphaproteobacteria</taxon>
        <taxon>Hyphomicrobiales</taxon>
        <taxon>Stappiaceae</taxon>
        <taxon>Roseibium</taxon>
    </lineage>
</organism>
<name>A0A1M7MKI3_9HYPH</name>
<evidence type="ECO:0000256" key="2">
    <source>
        <dbReference type="ARBA" id="ARBA00023125"/>
    </source>
</evidence>
<dbReference type="InterPro" id="IPR036390">
    <property type="entry name" value="WH_DNA-bd_sf"/>
</dbReference>
<dbReference type="PROSITE" id="PS01117">
    <property type="entry name" value="HTH_MARR_1"/>
    <property type="match status" value="1"/>
</dbReference>
<dbReference type="PRINTS" id="PR00598">
    <property type="entry name" value="HTHMARR"/>
</dbReference>
<dbReference type="InterPro" id="IPR000835">
    <property type="entry name" value="HTH_MarR-typ"/>
</dbReference>
<dbReference type="OrthoDB" id="32523at2"/>
<evidence type="ECO:0000313" key="5">
    <source>
        <dbReference type="EMBL" id="SHM91372.1"/>
    </source>
</evidence>
<dbReference type="AlphaFoldDB" id="A0A1M7MKI3"/>
<gene>
    <name evidence="5" type="ORF">SAMN05444272_3444</name>
</gene>
<protein>
    <submittedName>
        <fullName evidence="5">DNA-binding transcriptional regulator, MarR family</fullName>
    </submittedName>
</protein>
<evidence type="ECO:0000256" key="3">
    <source>
        <dbReference type="ARBA" id="ARBA00023163"/>
    </source>
</evidence>
<dbReference type="InterPro" id="IPR023187">
    <property type="entry name" value="Tscrpt_reg_MarR-type_CS"/>
</dbReference>
<reference evidence="5 6" key="1">
    <citation type="submission" date="2016-11" db="EMBL/GenBank/DDBJ databases">
        <authorList>
            <person name="Jaros S."/>
            <person name="Januszkiewicz K."/>
            <person name="Wedrychowicz H."/>
        </authorList>
    </citation>
    <scope>NUCLEOTIDE SEQUENCE [LARGE SCALE GENOMIC DNA]</scope>
    <source>
        <strain evidence="5 6">DSM 22153</strain>
    </source>
</reference>